<organism evidence="4 5">
    <name type="scientific">Salegentibacter flavus</name>
    <dbReference type="NCBI Taxonomy" id="287099"/>
    <lineage>
        <taxon>Bacteria</taxon>
        <taxon>Pseudomonadati</taxon>
        <taxon>Bacteroidota</taxon>
        <taxon>Flavobacteriia</taxon>
        <taxon>Flavobacteriales</taxon>
        <taxon>Flavobacteriaceae</taxon>
        <taxon>Salegentibacter</taxon>
    </lineage>
</organism>
<dbReference type="OrthoDB" id="98874at2"/>
<feature type="domain" description="Transglutaminase-like" evidence="2">
    <location>
        <begin position="322"/>
        <end position="393"/>
    </location>
</feature>
<dbReference type="EMBL" id="FOVL01000004">
    <property type="protein sequence ID" value="SFN42210.1"/>
    <property type="molecule type" value="Genomic_DNA"/>
</dbReference>
<evidence type="ECO:0000259" key="2">
    <source>
        <dbReference type="Pfam" id="PF01841"/>
    </source>
</evidence>
<evidence type="ECO:0000313" key="4">
    <source>
        <dbReference type="EMBL" id="SFN42210.1"/>
    </source>
</evidence>
<dbReference type="Pfam" id="PF12969">
    <property type="entry name" value="DUF3857"/>
    <property type="match status" value="1"/>
</dbReference>
<dbReference type="Gene3D" id="2.60.40.3140">
    <property type="match status" value="1"/>
</dbReference>
<dbReference type="InterPro" id="IPR024618">
    <property type="entry name" value="DUF3857"/>
</dbReference>
<dbReference type="Pfam" id="PF01841">
    <property type="entry name" value="Transglut_core"/>
    <property type="match status" value="1"/>
</dbReference>
<dbReference type="Gene3D" id="3.10.620.30">
    <property type="match status" value="1"/>
</dbReference>
<dbReference type="Gene3D" id="2.60.120.1130">
    <property type="match status" value="1"/>
</dbReference>
<dbReference type="Proteomes" id="UP000199153">
    <property type="component" value="Unassembled WGS sequence"/>
</dbReference>
<proteinExistence type="predicted"/>
<accession>A0A1I4YX52</accession>
<sequence>MKNSILLILILLLSLPINAQNYKFGKVSEEEVAQTEHPEHKEANAAVLYRKQEVYYELHKQTGLTLITQIHERIKIYNKEGFDWANKEIKVHKNSSTGEKVTSVKAYTYNLVDGKLREEKLDKRDIFEEETSRYRKTTKFTMPAVTESSVIEIEYTIRSPFITSLDAVPLQDVIPIDRLEVSLKIPEFFGFKIHYNPRSPLIIPIEQSQGSFTYNYTQSKRANLGMGETKFERKKVEYLLNEYSLEQDAIPPLKNENYIDYLKNYAAYIRLELQYTKYPNSPIENYSQSWEGVAKSIFNDSDLKKEIGITNYYKDDLDVLLNGKKQEEKVDLIYNYVRDNIKWNDYVGFRAEVGTRKAYKEGLGNTGDINLMLISMLRYAGFKTNPVLVSTRSHGIPLYPTREGFNYVVVGLELPNGVVLMDATDQNAGVGELPKRARNWQGRIIREDGSSGWLPLLPQIKSVNTNRLDLQLKDDFSIHGRVLNSYYGLHAKTFRDKHGKTNTDNYVEMLEKDKGNIVISNVEIHNREDKGENVRQTYEFDLKNGIEVINSNIYIKPLIFGGMTENPFKENERNYPVIFDFPSVEKNTVNLMIPDGYEISSIPENFDTMLGEGAGQFIFKTTVAGKFLRVETIMDLNNIVYTSADYEMLKEFFAQMVEKQSEAIVLTKV</sequence>
<protein>
    <submittedName>
        <fullName evidence="4">Transglutaminase-like superfamily protein</fullName>
    </submittedName>
</protein>
<feature type="domain" description="DUF3857" evidence="3">
    <location>
        <begin position="69"/>
        <end position="196"/>
    </location>
</feature>
<keyword evidence="1" id="KW-0732">Signal</keyword>
<feature type="chain" id="PRO_5011613012" evidence="1">
    <location>
        <begin position="20"/>
        <end position="669"/>
    </location>
</feature>
<dbReference type="AlphaFoldDB" id="A0A1I4YX52"/>
<evidence type="ECO:0000256" key="1">
    <source>
        <dbReference type="SAM" id="SignalP"/>
    </source>
</evidence>
<dbReference type="RefSeq" id="WP_093406626.1">
    <property type="nucleotide sequence ID" value="NZ_FOVL01000004.1"/>
</dbReference>
<evidence type="ECO:0000313" key="5">
    <source>
        <dbReference type="Proteomes" id="UP000199153"/>
    </source>
</evidence>
<keyword evidence="5" id="KW-1185">Reference proteome</keyword>
<dbReference type="STRING" id="287099.SAMN05660413_00984"/>
<name>A0A1I4YX52_9FLAO</name>
<evidence type="ECO:0000259" key="3">
    <source>
        <dbReference type="Pfam" id="PF12969"/>
    </source>
</evidence>
<dbReference type="InterPro" id="IPR002931">
    <property type="entry name" value="Transglutaminase-like"/>
</dbReference>
<reference evidence="4 5" key="1">
    <citation type="submission" date="2016-10" db="EMBL/GenBank/DDBJ databases">
        <authorList>
            <person name="de Groot N.N."/>
        </authorList>
    </citation>
    <scope>NUCLEOTIDE SEQUENCE [LARGE SCALE GENOMIC DNA]</scope>
    <source>
        <strain evidence="4 5">DSM 17794</strain>
    </source>
</reference>
<feature type="signal peptide" evidence="1">
    <location>
        <begin position="1"/>
        <end position="19"/>
    </location>
</feature>
<gene>
    <name evidence="4" type="ORF">SAMN05660413_00984</name>
</gene>